<keyword evidence="7 11" id="KW-0831">Ubiquinone biosynthesis</keyword>
<evidence type="ECO:0000256" key="12">
    <source>
        <dbReference type="NCBIfam" id="TIGR01474"/>
    </source>
</evidence>
<dbReference type="GO" id="GO:0008412">
    <property type="term" value="F:4-hydroxybenzoate polyprenyltransferase activity"/>
    <property type="evidence" value="ECO:0007669"/>
    <property type="project" value="UniProtKB-UniRule"/>
</dbReference>
<keyword evidence="11" id="KW-0460">Magnesium</keyword>
<dbReference type="UniPathway" id="UPA00232"/>
<evidence type="ECO:0000256" key="9">
    <source>
        <dbReference type="ARBA" id="ARBA00022989"/>
    </source>
</evidence>
<dbReference type="KEGG" id="sand:H3309_07705"/>
<dbReference type="EC" id="2.5.1.39" evidence="11 12"/>
<keyword evidence="5 11" id="KW-0997">Cell inner membrane</keyword>
<dbReference type="NCBIfam" id="TIGR01474">
    <property type="entry name" value="ubiA_proteo"/>
    <property type="match status" value="1"/>
</dbReference>
<keyword evidence="9 11" id="KW-1133">Transmembrane helix</keyword>
<feature type="transmembrane region" description="Helical" evidence="11">
    <location>
        <begin position="92"/>
        <end position="118"/>
    </location>
</feature>
<evidence type="ECO:0000256" key="4">
    <source>
        <dbReference type="ARBA" id="ARBA00022475"/>
    </source>
</evidence>
<dbReference type="InterPro" id="IPR044878">
    <property type="entry name" value="UbiA_sf"/>
</dbReference>
<evidence type="ECO:0000256" key="2">
    <source>
        <dbReference type="ARBA" id="ARBA00004141"/>
    </source>
</evidence>
<dbReference type="PANTHER" id="PTHR11048">
    <property type="entry name" value="PRENYLTRANSFERASES"/>
    <property type="match status" value="1"/>
</dbReference>
<evidence type="ECO:0000256" key="10">
    <source>
        <dbReference type="ARBA" id="ARBA00023136"/>
    </source>
</evidence>
<keyword evidence="14" id="KW-1185">Reference proteome</keyword>
<reference evidence="13 14" key="1">
    <citation type="submission" date="2020-07" db="EMBL/GenBank/DDBJ databases">
        <title>Complete genome sequence for Sandaracinobacter sp. M6.</title>
        <authorList>
            <person name="Tang Y."/>
            <person name="Liu Q."/>
            <person name="Guo Z."/>
            <person name="Lei P."/>
            <person name="Huang B."/>
        </authorList>
    </citation>
    <scope>NUCLEOTIDE SEQUENCE [LARGE SCALE GENOMIC DNA]</scope>
    <source>
        <strain evidence="13 14">M6</strain>
    </source>
</reference>
<dbReference type="Pfam" id="PF01040">
    <property type="entry name" value="UbiA"/>
    <property type="match status" value="1"/>
</dbReference>
<comment type="subcellular location">
    <subcellularLocation>
        <location evidence="11">Cell inner membrane</location>
        <topology evidence="11">Multi-pass membrane protein</topology>
    </subcellularLocation>
    <subcellularLocation>
        <location evidence="2">Membrane</location>
        <topology evidence="2">Multi-pass membrane protein</topology>
    </subcellularLocation>
</comment>
<comment type="catalytic activity">
    <reaction evidence="11">
        <text>all-trans-octaprenyl diphosphate + 4-hydroxybenzoate = 4-hydroxy-3-(all-trans-octaprenyl)benzoate + diphosphate</text>
        <dbReference type="Rhea" id="RHEA:27782"/>
        <dbReference type="ChEBI" id="CHEBI:1617"/>
        <dbReference type="ChEBI" id="CHEBI:17879"/>
        <dbReference type="ChEBI" id="CHEBI:33019"/>
        <dbReference type="ChEBI" id="CHEBI:57711"/>
        <dbReference type="EC" id="2.5.1.39"/>
    </reaction>
</comment>
<accession>A0A7G5ILT4</accession>
<protein>
    <recommendedName>
        <fullName evidence="11 12">4-hydroxybenzoate octaprenyltransferase</fullName>
        <ecNumber evidence="11 12">2.5.1.39</ecNumber>
    </recommendedName>
    <alternativeName>
        <fullName evidence="11">4-HB polyprenyltransferase</fullName>
    </alternativeName>
</protein>
<dbReference type="Gene3D" id="1.20.120.1780">
    <property type="entry name" value="UbiA prenyltransferase"/>
    <property type="match status" value="1"/>
</dbReference>
<keyword evidence="6 11" id="KW-0808">Transferase</keyword>
<dbReference type="GO" id="GO:0005886">
    <property type="term" value="C:plasma membrane"/>
    <property type="evidence" value="ECO:0007669"/>
    <property type="project" value="UniProtKB-SubCell"/>
</dbReference>
<dbReference type="FunFam" id="1.10.357.140:FF:000008">
    <property type="entry name" value="4-hydroxybenzoate octaprenyltransferase"/>
    <property type="match status" value="1"/>
</dbReference>
<dbReference type="InterPro" id="IPR000537">
    <property type="entry name" value="UbiA_prenyltransferase"/>
</dbReference>
<evidence type="ECO:0000256" key="7">
    <source>
        <dbReference type="ARBA" id="ARBA00022688"/>
    </source>
</evidence>
<dbReference type="EMBL" id="CP059851">
    <property type="protein sequence ID" value="QMW24326.1"/>
    <property type="molecule type" value="Genomic_DNA"/>
</dbReference>
<dbReference type="CDD" id="cd13959">
    <property type="entry name" value="PT_UbiA_COQ2"/>
    <property type="match status" value="1"/>
</dbReference>
<feature type="transmembrane region" description="Helical" evidence="11">
    <location>
        <begin position="218"/>
        <end position="239"/>
    </location>
</feature>
<gene>
    <name evidence="11" type="primary">ubiA</name>
    <name evidence="13" type="ORF">H3309_07705</name>
</gene>
<dbReference type="GO" id="GO:0006744">
    <property type="term" value="P:ubiquinone biosynthetic process"/>
    <property type="evidence" value="ECO:0007669"/>
    <property type="project" value="UniProtKB-UniRule"/>
</dbReference>
<evidence type="ECO:0000256" key="5">
    <source>
        <dbReference type="ARBA" id="ARBA00022519"/>
    </source>
</evidence>
<comment type="similarity">
    <text evidence="3 11">Belongs to the UbiA prenyltransferase family.</text>
</comment>
<dbReference type="PANTHER" id="PTHR11048:SF28">
    <property type="entry name" value="4-HYDROXYBENZOATE POLYPRENYLTRANSFERASE, MITOCHONDRIAL"/>
    <property type="match status" value="1"/>
</dbReference>
<evidence type="ECO:0000256" key="11">
    <source>
        <dbReference type="HAMAP-Rule" id="MF_01635"/>
    </source>
</evidence>
<keyword evidence="4 11" id="KW-1003">Cell membrane</keyword>
<dbReference type="Gene3D" id="1.10.357.140">
    <property type="entry name" value="UbiA prenyltransferase"/>
    <property type="match status" value="1"/>
</dbReference>
<dbReference type="AlphaFoldDB" id="A0A7G5ILT4"/>
<dbReference type="FunFam" id="1.20.120.1780:FF:000001">
    <property type="entry name" value="4-hydroxybenzoate octaprenyltransferase"/>
    <property type="match status" value="1"/>
</dbReference>
<comment type="pathway">
    <text evidence="11">Cofactor biosynthesis; ubiquinone biosynthesis.</text>
</comment>
<evidence type="ECO:0000256" key="3">
    <source>
        <dbReference type="ARBA" id="ARBA00005985"/>
    </source>
</evidence>
<evidence type="ECO:0000313" key="13">
    <source>
        <dbReference type="EMBL" id="QMW24326.1"/>
    </source>
</evidence>
<dbReference type="InterPro" id="IPR006370">
    <property type="entry name" value="HB_polyprenyltransferase-like"/>
</dbReference>
<evidence type="ECO:0000313" key="14">
    <source>
        <dbReference type="Proteomes" id="UP000515292"/>
    </source>
</evidence>
<dbReference type="RefSeq" id="WP_182298174.1">
    <property type="nucleotide sequence ID" value="NZ_CP059851.1"/>
</dbReference>
<sequence>MTPDARPGWIDHLPRTAQNYARLARLDRPVGIALLFWPCAMGWTLGGNPALWLLLPWFLLGAAAMRAAGCVYNDIIDRRLDARVARTAARPLASGAISVTSAWAFLIALSLIGLLVLLQLPRPAQIIALGSLALVAAYPFMKRLTWWPQAWLGLTFNWGVPVAWAATNPTLADPLPMLMLYAATLFWTLGYDSLYAVQDLEDDALAGIKSSARALGPNLQRGIVLFYTATILLMAATLYHLRPDPLVLAALLPAALHLAWQAHKARAPDSRTALTLFKSNARAGLLLFLALAVASF</sequence>
<keyword evidence="10 11" id="KW-0472">Membrane</keyword>
<dbReference type="Proteomes" id="UP000515292">
    <property type="component" value="Chromosome"/>
</dbReference>
<dbReference type="HAMAP" id="MF_01635">
    <property type="entry name" value="UbiA"/>
    <property type="match status" value="1"/>
</dbReference>
<feature type="transmembrane region" description="Helical" evidence="11">
    <location>
        <begin position="51"/>
        <end position="72"/>
    </location>
</feature>
<comment type="cofactor">
    <cofactor evidence="1 11">
        <name>Mg(2+)</name>
        <dbReference type="ChEBI" id="CHEBI:18420"/>
    </cofactor>
</comment>
<feature type="transmembrane region" description="Helical" evidence="11">
    <location>
        <begin position="29"/>
        <end position="45"/>
    </location>
</feature>
<evidence type="ECO:0000256" key="1">
    <source>
        <dbReference type="ARBA" id="ARBA00001946"/>
    </source>
</evidence>
<dbReference type="InterPro" id="IPR039653">
    <property type="entry name" value="Prenyltransferase"/>
</dbReference>
<feature type="transmembrane region" description="Helical" evidence="11">
    <location>
        <begin position="124"/>
        <end position="141"/>
    </location>
</feature>
<organism evidence="13 14">
    <name type="scientific">Sandaracinobacteroides saxicola</name>
    <dbReference type="NCBI Taxonomy" id="2759707"/>
    <lineage>
        <taxon>Bacteria</taxon>
        <taxon>Pseudomonadati</taxon>
        <taxon>Pseudomonadota</taxon>
        <taxon>Alphaproteobacteria</taxon>
        <taxon>Sphingomonadales</taxon>
        <taxon>Sphingosinicellaceae</taxon>
        <taxon>Sandaracinobacteroides</taxon>
    </lineage>
</organism>
<proteinExistence type="inferred from homology"/>
<dbReference type="InterPro" id="IPR030470">
    <property type="entry name" value="UbiA_prenylTrfase_CS"/>
</dbReference>
<keyword evidence="8 11" id="KW-0812">Transmembrane</keyword>
<dbReference type="PROSITE" id="PS00943">
    <property type="entry name" value="UBIA"/>
    <property type="match status" value="1"/>
</dbReference>
<comment type="function">
    <text evidence="11">Catalyzes the prenylation of para-hydroxybenzoate (PHB) with an all-trans polyprenyl group. Mediates the second step in the final reaction sequence of ubiquinone-8 (UQ-8) biosynthesis, which is the condensation of the polyisoprenoid side chain with PHB, generating the first membrane-bound Q intermediate 3-octaprenyl-4-hydroxybenzoate.</text>
</comment>
<name>A0A7G5ILT4_9SPHN</name>
<evidence type="ECO:0000256" key="8">
    <source>
        <dbReference type="ARBA" id="ARBA00022692"/>
    </source>
</evidence>
<evidence type="ECO:0000256" key="6">
    <source>
        <dbReference type="ARBA" id="ARBA00022679"/>
    </source>
</evidence>